<keyword evidence="9" id="KW-0808">Transferase</keyword>
<evidence type="ECO:0000256" key="15">
    <source>
        <dbReference type="ARBA" id="ARBA00022989"/>
    </source>
</evidence>
<dbReference type="InterPro" id="IPR001460">
    <property type="entry name" value="PCN-bd_Tpept"/>
</dbReference>
<evidence type="ECO:0000256" key="23">
    <source>
        <dbReference type="SAM" id="MobiDB-lite"/>
    </source>
</evidence>
<evidence type="ECO:0000256" key="22">
    <source>
        <dbReference type="ARBA" id="ARBA00049902"/>
    </source>
</evidence>
<dbReference type="GO" id="GO:0071555">
    <property type="term" value="P:cell wall organization"/>
    <property type="evidence" value="ECO:0007669"/>
    <property type="project" value="UniProtKB-KW"/>
</dbReference>
<dbReference type="AlphaFoldDB" id="A0A1J5QL05"/>
<feature type="domain" description="Glycosyl transferase family 51" evidence="26">
    <location>
        <begin position="88"/>
        <end position="262"/>
    </location>
</feature>
<dbReference type="GO" id="GO:0008955">
    <property type="term" value="F:peptidoglycan glycosyltransferase activity"/>
    <property type="evidence" value="ECO:0007669"/>
    <property type="project" value="UniProtKB-EC"/>
</dbReference>
<dbReference type="InterPro" id="IPR036950">
    <property type="entry name" value="PBP_transglycosylase"/>
</dbReference>
<feature type="transmembrane region" description="Helical" evidence="24">
    <location>
        <begin position="37"/>
        <end position="63"/>
    </location>
</feature>
<evidence type="ECO:0000259" key="27">
    <source>
        <dbReference type="Pfam" id="PF17092"/>
    </source>
</evidence>
<dbReference type="GO" id="GO:0046677">
    <property type="term" value="P:response to antibiotic"/>
    <property type="evidence" value="ECO:0007669"/>
    <property type="project" value="UniProtKB-KW"/>
</dbReference>
<keyword evidence="10 24" id="KW-0812">Transmembrane</keyword>
<dbReference type="GO" id="GO:0006508">
    <property type="term" value="P:proteolysis"/>
    <property type="evidence" value="ECO:0007669"/>
    <property type="project" value="UniProtKB-KW"/>
</dbReference>
<keyword evidence="4" id="KW-1003">Cell membrane</keyword>
<dbReference type="Pfam" id="PF17092">
    <property type="entry name" value="PCB_OB"/>
    <property type="match status" value="1"/>
</dbReference>
<dbReference type="EC" id="2.4.99.28" evidence="21"/>
<dbReference type="GO" id="GO:0008658">
    <property type="term" value="F:penicillin binding"/>
    <property type="evidence" value="ECO:0007669"/>
    <property type="project" value="InterPro"/>
</dbReference>
<keyword evidence="14" id="KW-0573">Peptidoglycan synthesis</keyword>
<feature type="region of interest" description="Disordered" evidence="23">
    <location>
        <begin position="1"/>
        <end position="32"/>
    </location>
</feature>
<feature type="domain" description="Penicillin-binding protein OB-like" evidence="27">
    <location>
        <begin position="351"/>
        <end position="449"/>
    </location>
</feature>
<dbReference type="EC" id="3.4.16.4" evidence="2"/>
<comment type="catalytic activity">
    <reaction evidence="22">
        <text>[GlcNAc-(1-&gt;4)-Mur2Ac(oyl-L-Ala-gamma-D-Glu-L-Lys-D-Ala-D-Ala)](n)-di-trans,octa-cis-undecaprenyl diphosphate + beta-D-GlcNAc-(1-&gt;4)-Mur2Ac(oyl-L-Ala-gamma-D-Glu-L-Lys-D-Ala-D-Ala)-di-trans,octa-cis-undecaprenyl diphosphate = [GlcNAc-(1-&gt;4)-Mur2Ac(oyl-L-Ala-gamma-D-Glu-L-Lys-D-Ala-D-Ala)](n+1)-di-trans,octa-cis-undecaprenyl diphosphate + di-trans,octa-cis-undecaprenyl diphosphate + H(+)</text>
        <dbReference type="Rhea" id="RHEA:23708"/>
        <dbReference type="Rhea" id="RHEA-COMP:9602"/>
        <dbReference type="Rhea" id="RHEA-COMP:9603"/>
        <dbReference type="ChEBI" id="CHEBI:15378"/>
        <dbReference type="ChEBI" id="CHEBI:58405"/>
        <dbReference type="ChEBI" id="CHEBI:60033"/>
        <dbReference type="ChEBI" id="CHEBI:78435"/>
        <dbReference type="EC" id="2.4.99.28"/>
    </reaction>
</comment>
<keyword evidence="18" id="KW-0511">Multifunctional enzyme</keyword>
<keyword evidence="16 24" id="KW-0472">Membrane</keyword>
<evidence type="ECO:0000259" key="25">
    <source>
        <dbReference type="Pfam" id="PF00905"/>
    </source>
</evidence>
<dbReference type="GO" id="GO:0005886">
    <property type="term" value="C:plasma membrane"/>
    <property type="evidence" value="ECO:0007669"/>
    <property type="project" value="UniProtKB-SubCell"/>
</dbReference>
<evidence type="ECO:0000256" key="5">
    <source>
        <dbReference type="ARBA" id="ARBA00022519"/>
    </source>
</evidence>
<keyword evidence="8" id="KW-0328">Glycosyltransferase</keyword>
<evidence type="ECO:0000256" key="4">
    <source>
        <dbReference type="ARBA" id="ARBA00022475"/>
    </source>
</evidence>
<evidence type="ECO:0000256" key="16">
    <source>
        <dbReference type="ARBA" id="ARBA00023136"/>
    </source>
</evidence>
<dbReference type="Gene3D" id="3.40.710.10">
    <property type="entry name" value="DD-peptidase/beta-lactamase superfamily"/>
    <property type="match status" value="2"/>
</dbReference>
<evidence type="ECO:0000256" key="6">
    <source>
        <dbReference type="ARBA" id="ARBA00022645"/>
    </source>
</evidence>
<dbReference type="SUPFAM" id="SSF53955">
    <property type="entry name" value="Lysozyme-like"/>
    <property type="match status" value="1"/>
</dbReference>
<evidence type="ECO:0000256" key="13">
    <source>
        <dbReference type="ARBA" id="ARBA00022968"/>
    </source>
</evidence>
<evidence type="ECO:0000259" key="26">
    <source>
        <dbReference type="Pfam" id="PF00912"/>
    </source>
</evidence>
<sequence length="812" mass="86651">MTEPTFEPAKGAGGKPKPPTAGKPARRKPASAAPRRWPAALLGLALLGLAGVLLLAYGAVLLWPRLPDLNEVTDYRPDLPLRVYTAQGTLIGEFGVQRRAVIPYDKVPLQLKQAVLAAEDSRFFEHGAIDFAGVARAALADFGAGGAVQGASTLTMQVARDFYLSPEKTPLRKLVETLLAYKIENTLSKEQIFDRYINQVYLGQRAYGFAAAAQVYFGKPLTELSLAQFAVLAGLPQAPSAYNPQSNLKLAVWRQHYVLGRMLALGDITRAQYEQALAAPLNVASGQGVLHYSVQADFAAETVRRIMVSRFGESAYTDGYRVTTTLLDRDQNAATAAVRAGVIAYDRRGGWRGPEAHVAVDDAAAVRAALKNRPAVGGLHAAVVLDVTPGGVQLLNRSGEQIMVSGAGLDFCRAGLNPRAPQARRLLRGAIVRLRQVGGHWQITQLPQVQSALVSMQPSTGAVQAWVGGFDFAREKFDHVNQAYRQPGSSFKPFIYSAAVALGLAPSTIIDDAPLSINPGPGQPLWQPHNYEGRFEGRMPASTALAKSDNVAAVRVVLAVGVPYARLHAAQFGLPLAQIPPYPTMVLGAGSFSPLQMARAYSVFASGGYLVQPHLISQVADARGRVLYRWRQPALGSVEAPRIISAGNAFLLTNMMQDVIRRGTGGAARALGRDELAGKTGTTSSFRDAWFDGYDHNHVAIAWVGFDQPRSLGNGMQGAAVALPIWIDYMRTALQGSTDTPWAVPPDVVQLPIDPDTGFASLASGGTSQPSYFLQQYPPLDGAMARGGAARPSPAAAPFVVLPSTGMSPSGQ</sequence>
<dbReference type="InterPro" id="IPR031376">
    <property type="entry name" value="PCB_OB"/>
</dbReference>
<evidence type="ECO:0000256" key="14">
    <source>
        <dbReference type="ARBA" id="ARBA00022984"/>
    </source>
</evidence>
<comment type="subcellular location">
    <subcellularLocation>
        <location evidence="1">Cell inner membrane</location>
        <topology evidence="1">Single-pass type II membrane protein</topology>
    </subcellularLocation>
</comment>
<evidence type="ECO:0000256" key="21">
    <source>
        <dbReference type="ARBA" id="ARBA00044770"/>
    </source>
</evidence>
<dbReference type="InterPro" id="IPR023346">
    <property type="entry name" value="Lysozyme-like_dom_sf"/>
</dbReference>
<gene>
    <name evidence="28" type="primary">mrcA_12</name>
    <name evidence="28" type="ORF">GALL_375950</name>
</gene>
<evidence type="ECO:0000256" key="7">
    <source>
        <dbReference type="ARBA" id="ARBA00022670"/>
    </source>
</evidence>
<evidence type="ECO:0000256" key="3">
    <source>
        <dbReference type="ARBA" id="ARBA00018638"/>
    </source>
</evidence>
<protein>
    <recommendedName>
        <fullName evidence="3">Penicillin-binding protein 1A</fullName>
        <ecNumber evidence="21">2.4.99.28</ecNumber>
        <ecNumber evidence="2">3.4.16.4</ecNumber>
    </recommendedName>
</protein>
<dbReference type="FunFam" id="1.10.3810.10:FF:000003">
    <property type="entry name" value="Penicillin-binding protein 1a"/>
    <property type="match status" value="1"/>
</dbReference>
<dbReference type="EMBL" id="MLJW01001032">
    <property type="protein sequence ID" value="OIQ80644.1"/>
    <property type="molecule type" value="Genomic_DNA"/>
</dbReference>
<dbReference type="InterPro" id="IPR012338">
    <property type="entry name" value="Beta-lactam/transpept-like"/>
</dbReference>
<dbReference type="GO" id="GO:0009252">
    <property type="term" value="P:peptidoglycan biosynthetic process"/>
    <property type="evidence" value="ECO:0007669"/>
    <property type="project" value="UniProtKB-KW"/>
</dbReference>
<keyword evidence="13" id="KW-0735">Signal-anchor</keyword>
<proteinExistence type="predicted"/>
<keyword evidence="12" id="KW-0133">Cell shape</keyword>
<keyword evidence="5" id="KW-0997">Cell inner membrane</keyword>
<keyword evidence="11" id="KW-0378">Hydrolase</keyword>
<evidence type="ECO:0000256" key="12">
    <source>
        <dbReference type="ARBA" id="ARBA00022960"/>
    </source>
</evidence>
<keyword evidence="15 24" id="KW-1133">Transmembrane helix</keyword>
<evidence type="ECO:0000256" key="18">
    <source>
        <dbReference type="ARBA" id="ARBA00023268"/>
    </source>
</evidence>
<dbReference type="PANTHER" id="PTHR32282">
    <property type="entry name" value="BINDING PROTEIN TRANSPEPTIDASE, PUTATIVE-RELATED"/>
    <property type="match status" value="1"/>
</dbReference>
<comment type="caution">
    <text evidence="28">The sequence shown here is derived from an EMBL/GenBank/DDBJ whole genome shotgun (WGS) entry which is preliminary data.</text>
</comment>
<evidence type="ECO:0000313" key="28">
    <source>
        <dbReference type="EMBL" id="OIQ80644.1"/>
    </source>
</evidence>
<dbReference type="PANTHER" id="PTHR32282:SF27">
    <property type="entry name" value="PENICILLIN-BINDING PROTEIN 1A"/>
    <property type="match status" value="1"/>
</dbReference>
<reference evidence="28" key="1">
    <citation type="submission" date="2016-10" db="EMBL/GenBank/DDBJ databases">
        <title>Sequence of Gallionella enrichment culture.</title>
        <authorList>
            <person name="Poehlein A."/>
            <person name="Muehling M."/>
            <person name="Daniel R."/>
        </authorList>
    </citation>
    <scope>NUCLEOTIDE SEQUENCE</scope>
</reference>
<keyword evidence="17" id="KW-0046">Antibiotic resistance</keyword>
<evidence type="ECO:0000256" key="9">
    <source>
        <dbReference type="ARBA" id="ARBA00022679"/>
    </source>
</evidence>
<dbReference type="GO" id="GO:0030288">
    <property type="term" value="C:outer membrane-bounded periplasmic space"/>
    <property type="evidence" value="ECO:0007669"/>
    <property type="project" value="TreeGrafter"/>
</dbReference>
<dbReference type="InterPro" id="IPR050396">
    <property type="entry name" value="Glycosyltr_51/Transpeptidase"/>
</dbReference>
<evidence type="ECO:0000256" key="10">
    <source>
        <dbReference type="ARBA" id="ARBA00022692"/>
    </source>
</evidence>
<evidence type="ECO:0000256" key="17">
    <source>
        <dbReference type="ARBA" id="ARBA00023251"/>
    </source>
</evidence>
<keyword evidence="7" id="KW-0645">Protease</keyword>
<evidence type="ECO:0000256" key="1">
    <source>
        <dbReference type="ARBA" id="ARBA00004249"/>
    </source>
</evidence>
<evidence type="ECO:0000256" key="11">
    <source>
        <dbReference type="ARBA" id="ARBA00022801"/>
    </source>
</evidence>
<dbReference type="Pfam" id="PF00912">
    <property type="entry name" value="Transgly"/>
    <property type="match status" value="1"/>
</dbReference>
<evidence type="ECO:0000256" key="8">
    <source>
        <dbReference type="ARBA" id="ARBA00022676"/>
    </source>
</evidence>
<dbReference type="GO" id="GO:0008360">
    <property type="term" value="P:regulation of cell shape"/>
    <property type="evidence" value="ECO:0007669"/>
    <property type="project" value="UniProtKB-KW"/>
</dbReference>
<evidence type="ECO:0000256" key="19">
    <source>
        <dbReference type="ARBA" id="ARBA00023316"/>
    </source>
</evidence>
<keyword evidence="6" id="KW-0121">Carboxypeptidase</keyword>
<dbReference type="InterPro" id="IPR001264">
    <property type="entry name" value="Glyco_trans_51"/>
</dbReference>
<dbReference type="NCBIfam" id="TIGR02074">
    <property type="entry name" value="PBP_1a_fam"/>
    <property type="match status" value="1"/>
</dbReference>
<feature type="domain" description="Penicillin-binding protein transpeptidase" evidence="25">
    <location>
        <begin position="453"/>
        <end position="708"/>
    </location>
</feature>
<evidence type="ECO:0000256" key="24">
    <source>
        <dbReference type="SAM" id="Phobius"/>
    </source>
</evidence>
<evidence type="ECO:0000256" key="2">
    <source>
        <dbReference type="ARBA" id="ARBA00012448"/>
    </source>
</evidence>
<dbReference type="GO" id="GO:0009002">
    <property type="term" value="F:serine-type D-Ala-D-Ala carboxypeptidase activity"/>
    <property type="evidence" value="ECO:0007669"/>
    <property type="project" value="UniProtKB-EC"/>
</dbReference>
<accession>A0A1J5QL05</accession>
<evidence type="ECO:0000256" key="20">
    <source>
        <dbReference type="ARBA" id="ARBA00034000"/>
    </source>
</evidence>
<name>A0A1J5QL05_9ZZZZ</name>
<dbReference type="Gene3D" id="1.10.3810.10">
    <property type="entry name" value="Biosynthetic peptidoglycan transglycosylase-like"/>
    <property type="match status" value="1"/>
</dbReference>
<keyword evidence="19" id="KW-0961">Cell wall biogenesis/degradation</keyword>
<dbReference type="Pfam" id="PF00905">
    <property type="entry name" value="Transpeptidase"/>
    <property type="match status" value="1"/>
</dbReference>
<dbReference type="SUPFAM" id="SSF56601">
    <property type="entry name" value="beta-lactamase/transpeptidase-like"/>
    <property type="match status" value="1"/>
</dbReference>
<organism evidence="28">
    <name type="scientific">mine drainage metagenome</name>
    <dbReference type="NCBI Taxonomy" id="410659"/>
    <lineage>
        <taxon>unclassified sequences</taxon>
        <taxon>metagenomes</taxon>
        <taxon>ecological metagenomes</taxon>
    </lineage>
</organism>
<comment type="catalytic activity">
    <reaction evidence="20">
        <text>Preferential cleavage: (Ac)2-L-Lys-D-Ala-|-D-Ala. Also transpeptidation of peptidyl-alanyl moieties that are N-acyl substituents of D-alanine.</text>
        <dbReference type="EC" id="3.4.16.4"/>
    </reaction>
</comment>